<proteinExistence type="predicted"/>
<feature type="signal peptide" evidence="2">
    <location>
        <begin position="1"/>
        <end position="19"/>
    </location>
</feature>
<sequence>MPRLLAVFAVALLLGVVSAELRVDSRAKPPAPRHVPRWDNLSDAQELLEDCEAISWADLCERQLTSGECFQLEPGTSPNCQLRGPATSPAQLQGVAPLGVATCATHGELRVTGQIQMISLRLEAETIIFEDAQVEAWHETRDPSIQSGGAFRSKGPLTLIRSNLTVRGTRAVWGGGVAAGDLTLVSSSLRVLSAAATESGGGFYTEGALRLRELSKVLIENVSAEKYYGGGFFVTGDADISDSGQICIKDARSAKSGGGFFAKQRLQLTNHSTVSIQRAATAEFGGGFVAYDKVMIADMSYVSISDAVAHKGGGFHVEKGGIQVTGKSMLNLQHVKAGRSGGGFLSLGEVEISGSSTVQISNSQAISEDGGGFAAAKSVNISAGSTLIILNATAGRFGGGVFSQGRVAMHSSTVNIQHVTAAALAGGFFTLDEVVIAEMSNASIYDAVAAVQGGGFQIKKRLQVTGKSTLNLQHVKAGQHGGGFLSLGEVEISASSTVQISNSQAISGDGGGFGTARELKVFNGSSLIIMNSTAGNVGGGFRADGKVAMSNSTLSIQHATAAGFGGGFVASDEAVIADMSNVSISEAVASEQGGGFHVNQRLHVLSKSILNLQNVKAAKHGGGFLSTGEVEIGGSSTVKISNCQAVSGDGGGFLTEKELSVSSGSTLIILNATAGGQFGGGFYTGRKVVISSSTVSIQHAAARVHGGGVYAKDGMALTDESTVAMSDTHAGVEGGGFMVGTALTIHNGSMSVANCSAVETGTAGRVDGRVLLSSQSSLHIHHAEGDGSSSVLVASCLQLHPESNFVLEGIIGGHGLDLQNSGCSSRCRNTTFQVAESAALNATGLLSSGLLSVKACPSEEVRLSGIYLRSWHSSLLTTRPRYVVVENVNIHYLPPVDHLQILSAQENFSIDSLAISCPDCPQGVTFNATEDGTLQALSPENLHCSKAFTVSNGFTPRCACSDYQITSEHFRNTELVSLEDVFRTCRFCHRHSYFQDGMCRPCQIYRAWSDGKRDVCHWLPRESPERVILFTGAAVFVILTFIVFEVLHAPLVILDARSDLEDPSDMAAKRIFTISVQGPITSLPKRLSRLVHQRVHYRARGTGLQWLDFDPQKCKAIKVCSVAQRKLLLQDAHVPFDCASCSGSLHATETCFLFMLLIAIVFLVAILPTIIKVAVMSGNRIEHTIVTAIFYFALPMAVVAAVLHWPMSWVLQRLYRRTPFSAALGDYQKRIHCKPHPGPDETHPRNQGLLVLTLRGLWKHFESFILEQNMHFVVANIVRPLTQSKGVSFVTLWGGKQVDYFVSHSWGTSFSHFVHSIRCHALSKEGPTSWMGAAYWICSFANNQWNIAAELADDPMDSAFARALRGGIKGVAMVLDREVQPLTRVWCLFEFLLSSREQLELVFATDVGVVGDDGCTSFDIALEVGKKIECLQVSKCQASSDEDKRKIFEYIINTLGSLEKMDGRIRQLMEEMLDKNLANVESATDRLLHRLGQS</sequence>
<organism evidence="3 4">
    <name type="scientific">Durusdinium trenchii</name>
    <dbReference type="NCBI Taxonomy" id="1381693"/>
    <lineage>
        <taxon>Eukaryota</taxon>
        <taxon>Sar</taxon>
        <taxon>Alveolata</taxon>
        <taxon>Dinophyceae</taxon>
        <taxon>Suessiales</taxon>
        <taxon>Symbiodiniaceae</taxon>
        <taxon>Durusdinium</taxon>
    </lineage>
</organism>
<dbReference type="EMBL" id="CAXAMN010006335">
    <property type="protein sequence ID" value="CAK9017292.1"/>
    <property type="molecule type" value="Genomic_DNA"/>
</dbReference>
<keyword evidence="4" id="KW-1185">Reference proteome</keyword>
<feature type="transmembrane region" description="Helical" evidence="1">
    <location>
        <begin position="1027"/>
        <end position="1047"/>
    </location>
</feature>
<accession>A0ABP0JS54</accession>
<gene>
    <name evidence="3" type="ORF">CCMP2556_LOCUS12826</name>
</gene>
<keyword evidence="1" id="KW-0812">Transmembrane</keyword>
<evidence type="ECO:0000313" key="4">
    <source>
        <dbReference type="Proteomes" id="UP001642484"/>
    </source>
</evidence>
<feature type="transmembrane region" description="Helical" evidence="1">
    <location>
        <begin position="1183"/>
        <end position="1207"/>
    </location>
</feature>
<dbReference type="Proteomes" id="UP001642484">
    <property type="component" value="Unassembled WGS sequence"/>
</dbReference>
<feature type="chain" id="PRO_5046295417" description="Right handed beta helix domain-containing protein" evidence="2">
    <location>
        <begin position="20"/>
        <end position="1494"/>
    </location>
</feature>
<protein>
    <recommendedName>
        <fullName evidence="5">Right handed beta helix domain-containing protein</fullName>
    </recommendedName>
</protein>
<comment type="caution">
    <text evidence="3">The sequence shown here is derived from an EMBL/GenBank/DDBJ whole genome shotgun (WGS) entry which is preliminary data.</text>
</comment>
<evidence type="ECO:0008006" key="5">
    <source>
        <dbReference type="Google" id="ProtNLM"/>
    </source>
</evidence>
<keyword evidence="2" id="KW-0732">Signal</keyword>
<evidence type="ECO:0000256" key="2">
    <source>
        <dbReference type="SAM" id="SignalP"/>
    </source>
</evidence>
<evidence type="ECO:0000256" key="1">
    <source>
        <dbReference type="SAM" id="Phobius"/>
    </source>
</evidence>
<reference evidence="3 4" key="1">
    <citation type="submission" date="2024-02" db="EMBL/GenBank/DDBJ databases">
        <authorList>
            <person name="Chen Y."/>
            <person name="Shah S."/>
            <person name="Dougan E. K."/>
            <person name="Thang M."/>
            <person name="Chan C."/>
        </authorList>
    </citation>
    <scope>NUCLEOTIDE SEQUENCE [LARGE SCALE GENOMIC DNA]</scope>
</reference>
<feature type="transmembrane region" description="Helical" evidence="1">
    <location>
        <begin position="1152"/>
        <end position="1171"/>
    </location>
</feature>
<keyword evidence="1" id="KW-1133">Transmembrane helix</keyword>
<evidence type="ECO:0000313" key="3">
    <source>
        <dbReference type="EMBL" id="CAK9017292.1"/>
    </source>
</evidence>
<name>A0ABP0JS54_9DINO</name>
<keyword evidence="1" id="KW-0472">Membrane</keyword>